<reference evidence="9" key="1">
    <citation type="submission" date="2025-08" db="UniProtKB">
        <authorList>
            <consortium name="RefSeq"/>
        </authorList>
    </citation>
    <scope>IDENTIFICATION</scope>
    <source>
        <tissue evidence="9">Leaves</tissue>
    </source>
</reference>
<sequence length="928" mass="103355">MKRPLEEKKDMVKETLLSTSSPKGGSGTMPFIIANSVLEKVATYGVSPNMTLYLLKEYHMEMATASNILFYLSAANNFTPVLGAIVADAYVGRFHMIVFGCVISFLGTIVLWLTTMIPQARPPPCNESSNSCTSATSFQLFMLFTSFILLSVGAGGIRSASLAFGADQFEKRDGKKDAVLLQRYFSWYYVSYSLSLVLALTCMVYIQDQMGWQIGFGASVVVMFFAALLFFLASPFYIKVKAKATLFTELVQVIVASYKTKSPKLLSSSSTEMLYHHKNGSTLVFPSEKMRFLNKACIIHDPEQDLTPDGRAKNPWNLCTVDQVEDLKALLKFYSSKKLLMEAEEMDINPEEESLLGHSPPRRTKGGLKTMPFIIVNEAFERLASQGLMPNMILYLTRIYHFQTVTASSILFVWSALSNGLALFGAFLSHSYLGRFRIIFLGSFSSLLGMILLWLTAVVPQLQPLSCDQLKHKCSAPNGAQIIPLLSSFFLMSVGAGCIRPCSVAFGADQFDNKQNPNNDRVLESYFNWYYASTGISTVLAMTVIVYIQDHLGWSVGFGIPAILMVFSALMFLIGSSLYIKAKPSESLFTGFFQVLVAAFRKREIQYPLDEEYKCYHRTRQSKLLSPTEEFRCLNKACVVQDPDTELTSDGLASNPWRLCSVEQLESLKALLKVIPMWSTGLVLIVTIDQGFLTLQANSMDRHLFSNFEIPAGSFSLFMIITLTIWVAFYDRVLAPLLVRYTGNPQGLSPIVRMGMGLIMSFIAMVLAGVVESIRLKKAVEEGVEDDPDAVLDMSAMWLVPQTVCIGLAEALNAIGQIQFFYMLFPKSMSSVGVAMFTSEMALASLIGSLLVNIINSITSHGGKASWLASNLNEGHLDYYYWLLGFLNLINFFYFLFCCRFYKSHHNSNMLSKKVPEKESGYTPLPSA</sequence>
<dbReference type="GeneID" id="113703083"/>
<dbReference type="Proteomes" id="UP001652660">
    <property type="component" value="Chromosome 8e"/>
</dbReference>
<dbReference type="CDD" id="cd17416">
    <property type="entry name" value="MFS_NPF1_2"/>
    <property type="match status" value="1"/>
</dbReference>
<accession>A0ABM4VDA4</accession>
<keyword evidence="4 7" id="KW-1133">Transmembrane helix</keyword>
<feature type="transmembrane region" description="Helical" evidence="7">
    <location>
        <begin position="707"/>
        <end position="730"/>
    </location>
</feature>
<evidence type="ECO:0000256" key="3">
    <source>
        <dbReference type="ARBA" id="ARBA00022692"/>
    </source>
</evidence>
<feature type="transmembrane region" description="Helical" evidence="7">
    <location>
        <begin position="832"/>
        <end position="859"/>
    </location>
</feature>
<feature type="transmembrane region" description="Helical" evidence="7">
    <location>
        <begin position="560"/>
        <end position="580"/>
    </location>
</feature>
<evidence type="ECO:0000256" key="7">
    <source>
        <dbReference type="SAM" id="Phobius"/>
    </source>
</evidence>
<evidence type="ECO:0000256" key="2">
    <source>
        <dbReference type="ARBA" id="ARBA00005982"/>
    </source>
</evidence>
<evidence type="ECO:0000256" key="5">
    <source>
        <dbReference type="ARBA" id="ARBA00023136"/>
    </source>
</evidence>
<dbReference type="RefSeq" id="XP_071917513.1">
    <property type="nucleotide sequence ID" value="XM_072061412.1"/>
</dbReference>
<dbReference type="Pfam" id="PF00854">
    <property type="entry name" value="PTR2"/>
    <property type="match status" value="2"/>
</dbReference>
<organism evidence="8 9">
    <name type="scientific">Coffea arabica</name>
    <name type="common">Arabian coffee</name>
    <dbReference type="NCBI Taxonomy" id="13443"/>
    <lineage>
        <taxon>Eukaryota</taxon>
        <taxon>Viridiplantae</taxon>
        <taxon>Streptophyta</taxon>
        <taxon>Embryophyta</taxon>
        <taxon>Tracheophyta</taxon>
        <taxon>Spermatophyta</taxon>
        <taxon>Magnoliopsida</taxon>
        <taxon>eudicotyledons</taxon>
        <taxon>Gunneridae</taxon>
        <taxon>Pentapetalae</taxon>
        <taxon>asterids</taxon>
        <taxon>lamiids</taxon>
        <taxon>Gentianales</taxon>
        <taxon>Rubiaceae</taxon>
        <taxon>Ixoroideae</taxon>
        <taxon>Gardenieae complex</taxon>
        <taxon>Bertiereae - Coffeeae clade</taxon>
        <taxon>Coffeeae</taxon>
        <taxon>Coffea</taxon>
    </lineage>
</organism>
<name>A0ABM4VDA4_COFAR</name>
<dbReference type="PANTHER" id="PTHR11654">
    <property type="entry name" value="OLIGOPEPTIDE TRANSPORTER-RELATED"/>
    <property type="match status" value="1"/>
</dbReference>
<feature type="transmembrane region" description="Helical" evidence="7">
    <location>
        <begin position="68"/>
        <end position="90"/>
    </location>
</feature>
<feature type="transmembrane region" description="Helical" evidence="7">
    <location>
        <begin position="750"/>
        <end position="771"/>
    </location>
</feature>
<proteinExistence type="inferred from homology"/>
<evidence type="ECO:0000256" key="4">
    <source>
        <dbReference type="ARBA" id="ARBA00022989"/>
    </source>
</evidence>
<keyword evidence="3 7" id="KW-0812">Transmembrane</keyword>
<evidence type="ECO:0000256" key="1">
    <source>
        <dbReference type="ARBA" id="ARBA00004141"/>
    </source>
</evidence>
<feature type="transmembrane region" description="Helical" evidence="7">
    <location>
        <begin position="437"/>
        <end position="462"/>
    </location>
</feature>
<gene>
    <name evidence="9" type="primary">LOC113703083</name>
</gene>
<evidence type="ECO:0000256" key="6">
    <source>
        <dbReference type="ARBA" id="ARBA00044504"/>
    </source>
</evidence>
<feature type="transmembrane region" description="Helical" evidence="7">
    <location>
        <begin position="675"/>
        <end position="695"/>
    </location>
</feature>
<dbReference type="InterPro" id="IPR000109">
    <property type="entry name" value="POT_fam"/>
</dbReference>
<feature type="transmembrane region" description="Helical" evidence="7">
    <location>
        <begin position="528"/>
        <end position="548"/>
    </location>
</feature>
<dbReference type="SUPFAM" id="SSF103473">
    <property type="entry name" value="MFS general substrate transporter"/>
    <property type="match status" value="2"/>
</dbReference>
<keyword evidence="8" id="KW-1185">Reference proteome</keyword>
<feature type="transmembrane region" description="Helical" evidence="7">
    <location>
        <begin position="399"/>
        <end position="417"/>
    </location>
</feature>
<feature type="transmembrane region" description="Helical" evidence="7">
    <location>
        <begin position="879"/>
        <end position="902"/>
    </location>
</feature>
<feature type="transmembrane region" description="Helical" evidence="7">
    <location>
        <begin position="97"/>
        <end position="118"/>
    </location>
</feature>
<dbReference type="Gene3D" id="1.20.1250.20">
    <property type="entry name" value="MFS general substrate transporter like domains"/>
    <property type="match status" value="2"/>
</dbReference>
<feature type="transmembrane region" description="Helical" evidence="7">
    <location>
        <begin position="212"/>
        <end position="233"/>
    </location>
</feature>
<dbReference type="InterPro" id="IPR036259">
    <property type="entry name" value="MFS_trans_sf"/>
</dbReference>
<evidence type="ECO:0000313" key="9">
    <source>
        <dbReference type="RefSeq" id="XP_071917513.1"/>
    </source>
</evidence>
<feature type="transmembrane region" description="Helical" evidence="7">
    <location>
        <begin position="185"/>
        <end position="206"/>
    </location>
</feature>
<protein>
    <submittedName>
        <fullName evidence="9">Protein NRT1/ PTR FAMILY 1.2 isoform X1</fullName>
    </submittedName>
</protein>
<evidence type="ECO:0000313" key="8">
    <source>
        <dbReference type="Proteomes" id="UP001652660"/>
    </source>
</evidence>
<comment type="similarity">
    <text evidence="2">Belongs to the major facilitator superfamily. Proton-dependent oligopeptide transporter (POT/PTR) (TC 2.A.17) family.</text>
</comment>
<keyword evidence="5 7" id="KW-0472">Membrane</keyword>
<feature type="transmembrane region" description="Helical" evidence="7">
    <location>
        <begin position="138"/>
        <end position="164"/>
    </location>
</feature>
<comment type="subcellular location">
    <subcellularLocation>
        <location evidence="1">Membrane</location>
        <topology evidence="1">Multi-pass membrane protein</topology>
    </subcellularLocation>
</comment>
<comment type="similarity">
    <text evidence="6">Belongs to the major facilitator superfamily. Phosphate:H(+) symporter (TC 2.A.1.9) family.</text>
</comment>